<dbReference type="Proteomes" id="UP001153714">
    <property type="component" value="Chromosome 13"/>
</dbReference>
<dbReference type="EMBL" id="OU893344">
    <property type="protein sequence ID" value="CAG9785313.1"/>
    <property type="molecule type" value="Genomic_DNA"/>
</dbReference>
<name>A0A9N9QXJ8_9NEOP</name>
<proteinExistence type="predicted"/>
<evidence type="ECO:0000313" key="2">
    <source>
        <dbReference type="EMBL" id="CAG9785313.1"/>
    </source>
</evidence>
<sequence length="229" mass="25746">MKYIYTIVLCLQGLLVDAAPLQLQWQSQMSMQPIPEEIIQEQLLALQQMQWMNQWNNNVYPSQMQKSDVPYIIIMPIEQSNLISQENSLLKNAVENKAKDVEVKEGVTENKDLDAVIVDAAESKPQSMPKKAILLIPNRGRLSIGGLISAIPFLPIEINVPDAISWIFNGISNIVSGIGQAFPFNRPTQTQVSPENMRLLLKSLQIQNQNKLTPILMLPEVAQTFPMLV</sequence>
<keyword evidence="3" id="KW-1185">Reference proteome</keyword>
<keyword evidence="1" id="KW-0732">Signal</keyword>
<dbReference type="AlphaFoldDB" id="A0A9N9QXJ8"/>
<evidence type="ECO:0000313" key="3">
    <source>
        <dbReference type="Proteomes" id="UP001153714"/>
    </source>
</evidence>
<reference evidence="2" key="2">
    <citation type="submission" date="2022-10" db="EMBL/GenBank/DDBJ databases">
        <authorList>
            <consortium name="ENA_rothamsted_submissions"/>
            <consortium name="culmorum"/>
            <person name="King R."/>
        </authorList>
    </citation>
    <scope>NUCLEOTIDE SEQUENCE</scope>
</reference>
<feature type="chain" id="PRO_5040169391" evidence="1">
    <location>
        <begin position="19"/>
        <end position="229"/>
    </location>
</feature>
<evidence type="ECO:0000256" key="1">
    <source>
        <dbReference type="SAM" id="SignalP"/>
    </source>
</evidence>
<organism evidence="2 3">
    <name type="scientific">Diatraea saccharalis</name>
    <name type="common">sugarcane borer</name>
    <dbReference type="NCBI Taxonomy" id="40085"/>
    <lineage>
        <taxon>Eukaryota</taxon>
        <taxon>Metazoa</taxon>
        <taxon>Ecdysozoa</taxon>
        <taxon>Arthropoda</taxon>
        <taxon>Hexapoda</taxon>
        <taxon>Insecta</taxon>
        <taxon>Pterygota</taxon>
        <taxon>Neoptera</taxon>
        <taxon>Endopterygota</taxon>
        <taxon>Lepidoptera</taxon>
        <taxon>Glossata</taxon>
        <taxon>Ditrysia</taxon>
        <taxon>Pyraloidea</taxon>
        <taxon>Crambidae</taxon>
        <taxon>Crambinae</taxon>
        <taxon>Diatraea</taxon>
    </lineage>
</organism>
<gene>
    <name evidence="2" type="ORF">DIATSA_LOCUS3355</name>
</gene>
<dbReference type="OrthoDB" id="7330171at2759"/>
<feature type="signal peptide" evidence="1">
    <location>
        <begin position="1"/>
        <end position="18"/>
    </location>
</feature>
<protein>
    <submittedName>
        <fullName evidence="2">Uncharacterized protein</fullName>
    </submittedName>
</protein>
<accession>A0A9N9QXJ8</accession>
<reference evidence="2" key="1">
    <citation type="submission" date="2021-12" db="EMBL/GenBank/DDBJ databases">
        <authorList>
            <person name="King R."/>
        </authorList>
    </citation>
    <scope>NUCLEOTIDE SEQUENCE</scope>
</reference>